<dbReference type="AlphaFoldDB" id="A0AA38X5A7"/>
<feature type="compositionally biased region" description="Polar residues" evidence="1">
    <location>
        <begin position="165"/>
        <end position="176"/>
    </location>
</feature>
<feature type="compositionally biased region" description="Basic residues" evidence="1">
    <location>
        <begin position="179"/>
        <end position="190"/>
    </location>
</feature>
<keyword evidence="2" id="KW-0472">Membrane</keyword>
<organism evidence="3 4">
    <name type="scientific">Cladophialophora chaetospira</name>
    <dbReference type="NCBI Taxonomy" id="386627"/>
    <lineage>
        <taxon>Eukaryota</taxon>
        <taxon>Fungi</taxon>
        <taxon>Dikarya</taxon>
        <taxon>Ascomycota</taxon>
        <taxon>Pezizomycotina</taxon>
        <taxon>Eurotiomycetes</taxon>
        <taxon>Chaetothyriomycetidae</taxon>
        <taxon>Chaetothyriales</taxon>
        <taxon>Herpotrichiellaceae</taxon>
        <taxon>Cladophialophora</taxon>
    </lineage>
</organism>
<sequence length="285" mass="31092">MRPRSLLVLGTTLALSIVSTTFVLLALTSKRWSAQKYYYPSGDGFDWKSPLCTAHRSPFYRCDPPALNYSANIDKASCNLTCNFYKPYGRNATSCRLLNETGDYPAWGSTVTAGAQECQDVHYSGNLQIAASVFITLGLLLCLVVLAGTLLGPTRTSEDPVQAPDDQSSKTPTAVATGSHHHHQQNAHRGRRSTVLSYMVTALMGSLYIGAVLQFVAQFFAVLGLTLTATPTPNQVSNNHDNLFGAKPWIMDIALTRYATVAWTTAIACAMIVGANYRTPRFERL</sequence>
<feature type="transmembrane region" description="Helical" evidence="2">
    <location>
        <begin position="129"/>
        <end position="151"/>
    </location>
</feature>
<feature type="transmembrane region" description="Helical" evidence="2">
    <location>
        <begin position="258"/>
        <end position="277"/>
    </location>
</feature>
<dbReference type="EMBL" id="JAPDRK010000012">
    <property type="protein sequence ID" value="KAJ9607110.1"/>
    <property type="molecule type" value="Genomic_DNA"/>
</dbReference>
<name>A0AA38X5A7_9EURO</name>
<keyword evidence="2" id="KW-1133">Transmembrane helix</keyword>
<evidence type="ECO:0000313" key="4">
    <source>
        <dbReference type="Proteomes" id="UP001172673"/>
    </source>
</evidence>
<accession>A0AA38X5A7</accession>
<keyword evidence="2" id="KW-0812">Transmembrane</keyword>
<dbReference type="Proteomes" id="UP001172673">
    <property type="component" value="Unassembled WGS sequence"/>
</dbReference>
<feature type="region of interest" description="Disordered" evidence="1">
    <location>
        <begin position="155"/>
        <end position="190"/>
    </location>
</feature>
<comment type="caution">
    <text evidence="3">The sequence shown here is derived from an EMBL/GenBank/DDBJ whole genome shotgun (WGS) entry which is preliminary data.</text>
</comment>
<proteinExistence type="predicted"/>
<protein>
    <submittedName>
        <fullName evidence="3">Uncharacterized protein</fullName>
    </submittedName>
</protein>
<reference evidence="3" key="1">
    <citation type="submission" date="2022-10" db="EMBL/GenBank/DDBJ databases">
        <title>Culturing micro-colonial fungi from biological soil crusts in the Mojave desert and describing Neophaeococcomyces mojavensis, and introducing the new genera and species Taxawa tesnikishii.</title>
        <authorList>
            <person name="Kurbessoian T."/>
            <person name="Stajich J.E."/>
        </authorList>
    </citation>
    <scope>NUCLEOTIDE SEQUENCE</scope>
    <source>
        <strain evidence="3">TK_41</strain>
    </source>
</reference>
<keyword evidence="4" id="KW-1185">Reference proteome</keyword>
<evidence type="ECO:0000313" key="3">
    <source>
        <dbReference type="EMBL" id="KAJ9607110.1"/>
    </source>
</evidence>
<evidence type="ECO:0000256" key="2">
    <source>
        <dbReference type="SAM" id="Phobius"/>
    </source>
</evidence>
<gene>
    <name evidence="3" type="ORF">H2200_008182</name>
</gene>
<feature type="transmembrane region" description="Helical" evidence="2">
    <location>
        <begin position="195"/>
        <end position="217"/>
    </location>
</feature>
<evidence type="ECO:0000256" key="1">
    <source>
        <dbReference type="SAM" id="MobiDB-lite"/>
    </source>
</evidence>